<dbReference type="PATRIC" id="fig|1096930.3.peg.3684"/>
<comment type="caution">
    <text evidence="2">The sequence shown here is derived from an EMBL/GenBank/DDBJ whole genome shotgun (WGS) entry which is preliminary data.</text>
</comment>
<organism evidence="2 3">
    <name type="scientific">Novosphingobium lindaniclasticum LE124</name>
    <dbReference type="NCBI Taxonomy" id="1096930"/>
    <lineage>
        <taxon>Bacteria</taxon>
        <taxon>Pseudomonadati</taxon>
        <taxon>Pseudomonadota</taxon>
        <taxon>Alphaproteobacteria</taxon>
        <taxon>Sphingomonadales</taxon>
        <taxon>Sphingomonadaceae</taxon>
        <taxon>Novosphingobium</taxon>
    </lineage>
</organism>
<proteinExistence type="predicted"/>
<protein>
    <submittedName>
        <fullName evidence="2">Uncharacterized protein</fullName>
    </submittedName>
</protein>
<name>T0HCQ5_9SPHN</name>
<dbReference type="eggNOG" id="ENOG502Z8R4">
    <property type="taxonomic scope" value="Bacteria"/>
</dbReference>
<evidence type="ECO:0000313" key="2">
    <source>
        <dbReference type="EMBL" id="EQB09903.1"/>
    </source>
</evidence>
<feature type="chain" id="PRO_5004563559" evidence="1">
    <location>
        <begin position="24"/>
        <end position="823"/>
    </location>
</feature>
<reference evidence="2 3" key="1">
    <citation type="journal article" date="2013" name="Genome Announc.">
        <title>Genome Sequence of Novosphingobium lindaniclasticum LE124T, Isolated from a Hexachlorocyclohexane Dumpsite.</title>
        <authorList>
            <person name="Saxena A."/>
            <person name="Nayyar N."/>
            <person name="Sangwan N."/>
            <person name="Kumari R."/>
            <person name="Khurana J.P."/>
            <person name="Lal R."/>
        </authorList>
    </citation>
    <scope>NUCLEOTIDE SEQUENCE [LARGE SCALE GENOMIC DNA]</scope>
    <source>
        <strain evidence="2 3">LE124</strain>
    </source>
</reference>
<dbReference type="RefSeq" id="WP_021235480.1">
    <property type="nucleotide sequence ID" value="NZ_ATHL01000126.1"/>
</dbReference>
<keyword evidence="3" id="KW-1185">Reference proteome</keyword>
<dbReference type="AlphaFoldDB" id="T0HCQ5"/>
<gene>
    <name evidence="2" type="ORF">L284_18635</name>
</gene>
<dbReference type="EMBL" id="ATHL01000126">
    <property type="protein sequence ID" value="EQB09903.1"/>
    <property type="molecule type" value="Genomic_DNA"/>
</dbReference>
<evidence type="ECO:0000256" key="1">
    <source>
        <dbReference type="SAM" id="SignalP"/>
    </source>
</evidence>
<sequence>MKDDDSRFRRAAALCLCSTGALAAALLGASALAEPAPFELTGPDLRIEVTRGQQTLPIAQVPSLAEGDKLSVHAVLPDDQGMKFLLTSAFLRGATNPPPKDWVQTASTWKQKEKDKALSLTVPKGARQVVLLMVPETGGAEGVLLDAVRGKPGEFVRASQDLNQASLDHSRLVTFMAAIQAQDNTGPEYLRTVAPVLARSLAIKLNDDCLSKVVEMQASCLLENRESLVLNDVHSSSLADTLTGTPTDLALQLSATPEAGGGYYSAYIGVARDIARIFGAFNNPQFNYLPTLSLRQEGTMSLLLNAAPSFQKPKSVMVTALPAVEADIPPQLRSTAKGPVCIARPGAVLGVEGAPLIYSTDFAHDMKVRLTNGSGQTIDVPVTARADRGGYRIGPDELPSAFAGSMRAQLLGTWGFAAFTGPEFLLQRPDGQPWKVVGESDGLVVGRDNTVVLEGAAPSCVEEVLLRQGNGAPRPLDWKVQDGQRLSFTVPQAAANPGELRVELRYQGAKGPETVTLRARAEASRVDGFELHAGDMHGVLTGQRLDQVQSLVLGETEYRPDGLTREDAVDRLRLVAQGSGPENTRAAPEQGTADKAVIRLAGGRSLSLPVRVGAARPQAELLGRTIYPGPAAPGARALELGAGELLPDSGELVFSVKAAPGARFSARDGIEVAGGEGLVTVRLSAGKGLTLESQQVLVARLKATDLPAGAFGPLRYRLIGGDMTGDWMPLTTLARLPRIENLTCPKESGGEDGASQAKTQPCTLTGRDLFLIEAASADAAFTQAANVPSGFTGSTLAVPRPVEGKLYLRLRDAPAMPVILPQP</sequence>
<evidence type="ECO:0000313" key="3">
    <source>
        <dbReference type="Proteomes" id="UP000015527"/>
    </source>
</evidence>
<keyword evidence="1" id="KW-0732">Signal</keyword>
<accession>T0HCQ5</accession>
<feature type="signal peptide" evidence="1">
    <location>
        <begin position="1"/>
        <end position="23"/>
    </location>
</feature>
<dbReference type="Proteomes" id="UP000015527">
    <property type="component" value="Unassembled WGS sequence"/>
</dbReference>